<feature type="transmembrane region" description="Helical" evidence="7">
    <location>
        <begin position="107"/>
        <end position="129"/>
    </location>
</feature>
<dbReference type="PANTHER" id="PTHR23517">
    <property type="entry name" value="RESISTANCE PROTEIN MDTM, PUTATIVE-RELATED-RELATED"/>
    <property type="match status" value="1"/>
</dbReference>
<evidence type="ECO:0000256" key="1">
    <source>
        <dbReference type="ARBA" id="ARBA00004651"/>
    </source>
</evidence>
<evidence type="ECO:0000256" key="4">
    <source>
        <dbReference type="ARBA" id="ARBA00022692"/>
    </source>
</evidence>
<feature type="transmembrane region" description="Helical" evidence="7">
    <location>
        <begin position="83"/>
        <end position="101"/>
    </location>
</feature>
<dbReference type="EMBL" id="BAAANE010000007">
    <property type="protein sequence ID" value="GAA1645232.1"/>
    <property type="molecule type" value="Genomic_DNA"/>
</dbReference>
<dbReference type="Pfam" id="PF07690">
    <property type="entry name" value="MFS_1"/>
    <property type="match status" value="1"/>
</dbReference>
<dbReference type="InterPro" id="IPR011701">
    <property type="entry name" value="MFS"/>
</dbReference>
<feature type="domain" description="Major facilitator superfamily (MFS) profile" evidence="8">
    <location>
        <begin position="17"/>
        <end position="393"/>
    </location>
</feature>
<feature type="transmembrane region" description="Helical" evidence="7">
    <location>
        <begin position="280"/>
        <end position="302"/>
    </location>
</feature>
<dbReference type="InterPro" id="IPR036259">
    <property type="entry name" value="MFS_trans_sf"/>
</dbReference>
<gene>
    <name evidence="9" type="ORF">GCM10009744_39930</name>
</gene>
<evidence type="ECO:0000256" key="5">
    <source>
        <dbReference type="ARBA" id="ARBA00022989"/>
    </source>
</evidence>
<dbReference type="CDD" id="cd17329">
    <property type="entry name" value="MFS_MdtH_MDR_like"/>
    <property type="match status" value="1"/>
</dbReference>
<evidence type="ECO:0000313" key="10">
    <source>
        <dbReference type="Proteomes" id="UP001501319"/>
    </source>
</evidence>
<dbReference type="Gene3D" id="1.20.1250.20">
    <property type="entry name" value="MFS general substrate transporter like domains"/>
    <property type="match status" value="1"/>
</dbReference>
<dbReference type="PANTHER" id="PTHR23517:SF2">
    <property type="entry name" value="MULTIDRUG RESISTANCE PROTEIN MDTH"/>
    <property type="match status" value="1"/>
</dbReference>
<evidence type="ECO:0000313" key="9">
    <source>
        <dbReference type="EMBL" id="GAA1645232.1"/>
    </source>
</evidence>
<comment type="subcellular location">
    <subcellularLocation>
        <location evidence="1">Cell membrane</location>
        <topology evidence="1">Multi-pass membrane protein</topology>
    </subcellularLocation>
</comment>
<feature type="transmembrane region" description="Helical" evidence="7">
    <location>
        <begin position="18"/>
        <end position="42"/>
    </location>
</feature>
<accession>A0ABP4RBY4</accession>
<dbReference type="Proteomes" id="UP001501319">
    <property type="component" value="Unassembled WGS sequence"/>
</dbReference>
<feature type="transmembrane region" description="Helical" evidence="7">
    <location>
        <begin position="170"/>
        <end position="187"/>
    </location>
</feature>
<organism evidence="9 10">
    <name type="scientific">Kribbella alba</name>
    <dbReference type="NCBI Taxonomy" id="190197"/>
    <lineage>
        <taxon>Bacteria</taxon>
        <taxon>Bacillati</taxon>
        <taxon>Actinomycetota</taxon>
        <taxon>Actinomycetes</taxon>
        <taxon>Propionibacteriales</taxon>
        <taxon>Kribbellaceae</taxon>
        <taxon>Kribbella</taxon>
    </lineage>
</organism>
<feature type="transmembrane region" description="Helical" evidence="7">
    <location>
        <begin position="250"/>
        <end position="268"/>
    </location>
</feature>
<feature type="transmembrane region" description="Helical" evidence="7">
    <location>
        <begin position="141"/>
        <end position="164"/>
    </location>
</feature>
<keyword evidence="10" id="KW-1185">Reference proteome</keyword>
<keyword evidence="6 7" id="KW-0472">Membrane</keyword>
<feature type="transmembrane region" description="Helical" evidence="7">
    <location>
        <begin position="370"/>
        <end position="389"/>
    </location>
</feature>
<evidence type="ECO:0000256" key="7">
    <source>
        <dbReference type="SAM" id="Phobius"/>
    </source>
</evidence>
<dbReference type="PROSITE" id="PS50850">
    <property type="entry name" value="MFS"/>
    <property type="match status" value="1"/>
</dbReference>
<dbReference type="InterPro" id="IPR005829">
    <property type="entry name" value="Sugar_transporter_CS"/>
</dbReference>
<feature type="transmembrane region" description="Helical" evidence="7">
    <location>
        <begin position="48"/>
        <end position="71"/>
    </location>
</feature>
<keyword evidence="5 7" id="KW-1133">Transmembrane helix</keyword>
<name>A0ABP4RBY4_9ACTN</name>
<feature type="transmembrane region" description="Helical" evidence="7">
    <location>
        <begin position="308"/>
        <end position="326"/>
    </location>
</feature>
<sequence>MNEIGAPRESAPRLPRAFWALWVCQLVNRLGSFVQPFLVLYLTQDRHLSAGTAGAVAAAVGAGSVVSQVVGGWLSDRVGRRRTMLLGFFGTAAALILLGSARSMETIWAAAFVVGLMGDLFRPAVQATVADLLQPRERVRAYGLLFWAINLGFSVSTVSAGVLASIGYSLLFWINAGTSVVAALVIWRMVPETRPVLDEGPRRSLLPVALRDTTFLLMILIQIGYATIYFQGYSTLPLVMAADGLPSSTYGLVIALNGVVIVVVQPFVSRRLATYDRPKLLASSMLIVGLGFGLGAVVHSWWGYGLSVVVWTIGEIGFAAVLGAVLADLAPVDLRGGYLGLAGSMSFGLGSVIGPLLGTNTLEYAGRATAWLGCAVLGIILFVAQLALAPSLHDRARSAAAATAAAGS</sequence>
<feature type="transmembrane region" description="Helical" evidence="7">
    <location>
        <begin position="208"/>
        <end position="230"/>
    </location>
</feature>
<dbReference type="RefSeq" id="WP_344113239.1">
    <property type="nucleotide sequence ID" value="NZ_BAAANE010000007.1"/>
</dbReference>
<dbReference type="PROSITE" id="PS00216">
    <property type="entry name" value="SUGAR_TRANSPORT_1"/>
    <property type="match status" value="1"/>
</dbReference>
<protein>
    <submittedName>
        <fullName evidence="9">MFS transporter</fullName>
    </submittedName>
</protein>
<evidence type="ECO:0000256" key="6">
    <source>
        <dbReference type="ARBA" id="ARBA00023136"/>
    </source>
</evidence>
<dbReference type="InterPro" id="IPR020846">
    <property type="entry name" value="MFS_dom"/>
</dbReference>
<evidence type="ECO:0000256" key="2">
    <source>
        <dbReference type="ARBA" id="ARBA00022448"/>
    </source>
</evidence>
<keyword evidence="2" id="KW-0813">Transport</keyword>
<proteinExistence type="predicted"/>
<evidence type="ECO:0000259" key="8">
    <source>
        <dbReference type="PROSITE" id="PS50850"/>
    </source>
</evidence>
<evidence type="ECO:0000256" key="3">
    <source>
        <dbReference type="ARBA" id="ARBA00022475"/>
    </source>
</evidence>
<dbReference type="InterPro" id="IPR050171">
    <property type="entry name" value="MFS_Transporters"/>
</dbReference>
<feature type="transmembrane region" description="Helical" evidence="7">
    <location>
        <begin position="338"/>
        <end position="358"/>
    </location>
</feature>
<keyword evidence="3" id="KW-1003">Cell membrane</keyword>
<dbReference type="SUPFAM" id="SSF103473">
    <property type="entry name" value="MFS general substrate transporter"/>
    <property type="match status" value="1"/>
</dbReference>
<keyword evidence="4 7" id="KW-0812">Transmembrane</keyword>
<reference evidence="10" key="1">
    <citation type="journal article" date="2019" name="Int. J. Syst. Evol. Microbiol.">
        <title>The Global Catalogue of Microorganisms (GCM) 10K type strain sequencing project: providing services to taxonomists for standard genome sequencing and annotation.</title>
        <authorList>
            <consortium name="The Broad Institute Genomics Platform"/>
            <consortium name="The Broad Institute Genome Sequencing Center for Infectious Disease"/>
            <person name="Wu L."/>
            <person name="Ma J."/>
        </authorList>
    </citation>
    <scope>NUCLEOTIDE SEQUENCE [LARGE SCALE GENOMIC DNA]</scope>
    <source>
        <strain evidence="10">JCM 14306</strain>
    </source>
</reference>
<comment type="caution">
    <text evidence="9">The sequence shown here is derived from an EMBL/GenBank/DDBJ whole genome shotgun (WGS) entry which is preliminary data.</text>
</comment>